<dbReference type="OrthoDB" id="9800643at2"/>
<dbReference type="AlphaFoldDB" id="A0A2U3QJH0"/>
<evidence type="ECO:0000259" key="5">
    <source>
        <dbReference type="Pfam" id="PF13847"/>
    </source>
</evidence>
<dbReference type="NCBIfam" id="TIGR00536">
    <property type="entry name" value="hemK_fam"/>
    <property type="match status" value="1"/>
</dbReference>
<comment type="similarity">
    <text evidence="4">Belongs to the protein N5-glutamine methyltransferase family. PrmC subfamily.</text>
</comment>
<dbReference type="GO" id="GO:0003676">
    <property type="term" value="F:nucleic acid binding"/>
    <property type="evidence" value="ECO:0007669"/>
    <property type="project" value="InterPro"/>
</dbReference>
<reference evidence="8" key="1">
    <citation type="submission" date="2018-03" db="EMBL/GenBank/DDBJ databases">
        <authorList>
            <person name="Zecchin S."/>
        </authorList>
    </citation>
    <scope>NUCLEOTIDE SEQUENCE [LARGE SCALE GENOMIC DNA]</scope>
</reference>
<dbReference type="InterPro" id="IPR025714">
    <property type="entry name" value="Methyltranfer_dom"/>
</dbReference>
<evidence type="ECO:0000259" key="6">
    <source>
        <dbReference type="Pfam" id="PF17827"/>
    </source>
</evidence>
<dbReference type="EMBL" id="OUUY01000108">
    <property type="protein sequence ID" value="SPQ01538.1"/>
    <property type="molecule type" value="Genomic_DNA"/>
</dbReference>
<organism evidence="7 8">
    <name type="scientific">Candidatus Sulfobium mesophilum</name>
    <dbReference type="NCBI Taxonomy" id="2016548"/>
    <lineage>
        <taxon>Bacteria</taxon>
        <taxon>Pseudomonadati</taxon>
        <taxon>Nitrospirota</taxon>
        <taxon>Nitrospiria</taxon>
        <taxon>Nitrospirales</taxon>
        <taxon>Nitrospiraceae</taxon>
        <taxon>Candidatus Sulfobium</taxon>
    </lineage>
</organism>
<dbReference type="EC" id="2.1.1.297" evidence="4"/>
<dbReference type="Pfam" id="PF17827">
    <property type="entry name" value="PrmC_N"/>
    <property type="match status" value="1"/>
</dbReference>
<gene>
    <name evidence="4 7" type="primary">prmC</name>
    <name evidence="7" type="ORF">NBG4_60014</name>
</gene>
<dbReference type="Gene3D" id="1.10.8.10">
    <property type="entry name" value="DNA helicase RuvA subunit, C-terminal domain"/>
    <property type="match status" value="1"/>
</dbReference>
<dbReference type="InterPro" id="IPR040758">
    <property type="entry name" value="PrmC_N"/>
</dbReference>
<evidence type="ECO:0000313" key="8">
    <source>
        <dbReference type="Proteomes" id="UP000245125"/>
    </source>
</evidence>
<dbReference type="InterPro" id="IPR002052">
    <property type="entry name" value="DNA_methylase_N6_adenine_CS"/>
</dbReference>
<evidence type="ECO:0000256" key="4">
    <source>
        <dbReference type="HAMAP-Rule" id="MF_02126"/>
    </source>
</evidence>
<dbReference type="PANTHER" id="PTHR18895">
    <property type="entry name" value="HEMK METHYLTRANSFERASE"/>
    <property type="match status" value="1"/>
</dbReference>
<dbReference type="HAMAP" id="MF_02126">
    <property type="entry name" value="RF_methyltr_PrmC"/>
    <property type="match status" value="1"/>
</dbReference>
<feature type="domain" description="Release factor glutamine methyltransferase N-terminal" evidence="6">
    <location>
        <begin position="5"/>
        <end position="74"/>
    </location>
</feature>
<accession>A0A2U3QJH0</accession>
<dbReference type="SUPFAM" id="SSF53335">
    <property type="entry name" value="S-adenosyl-L-methionine-dependent methyltransferases"/>
    <property type="match status" value="1"/>
</dbReference>
<comment type="catalytic activity">
    <reaction evidence="4">
        <text>L-glutaminyl-[peptide chain release factor] + S-adenosyl-L-methionine = N(5)-methyl-L-glutaminyl-[peptide chain release factor] + S-adenosyl-L-homocysteine + H(+)</text>
        <dbReference type="Rhea" id="RHEA:42896"/>
        <dbReference type="Rhea" id="RHEA-COMP:10271"/>
        <dbReference type="Rhea" id="RHEA-COMP:10272"/>
        <dbReference type="ChEBI" id="CHEBI:15378"/>
        <dbReference type="ChEBI" id="CHEBI:30011"/>
        <dbReference type="ChEBI" id="CHEBI:57856"/>
        <dbReference type="ChEBI" id="CHEBI:59789"/>
        <dbReference type="ChEBI" id="CHEBI:61891"/>
        <dbReference type="EC" id="2.1.1.297"/>
    </reaction>
</comment>
<dbReference type="CDD" id="cd02440">
    <property type="entry name" value="AdoMet_MTases"/>
    <property type="match status" value="1"/>
</dbReference>
<sequence length="291" mass="32014">MRLLDALKSSTEFLEKAGVDDAFADSEMLVLHASGADRLSSYMDNPEISKGLQAKIRRLVRRRAKGEPVQYIVGQVEFFGLKIHIGKGVLIPRPETELLAEDAIKAVSRGRVTLPLQILDLCTGSGCIAIALAKAFPDSRVYGTDVSKTAIRYAKKNAAGSAVENVTFLQGSLYLPLKRSLCFDLIVSNPPYVKRGDIDGLQREIKEWEPLEALDGGGDGLDFYRSIFTDAPKYLCRGGRILVELGFGQAEDVKMLAMRQGFGTIEVRKDYAGIERILKAELRSQDTATIK</sequence>
<dbReference type="GO" id="GO:0102559">
    <property type="term" value="F:peptide chain release factor N(5)-glutamine methyltransferase activity"/>
    <property type="evidence" value="ECO:0007669"/>
    <property type="project" value="UniProtKB-EC"/>
</dbReference>
<dbReference type="GO" id="GO:0032259">
    <property type="term" value="P:methylation"/>
    <property type="evidence" value="ECO:0007669"/>
    <property type="project" value="UniProtKB-KW"/>
</dbReference>
<proteinExistence type="inferred from homology"/>
<protein>
    <recommendedName>
        <fullName evidence="4">Release factor glutamine methyltransferase</fullName>
        <shortName evidence="4">RF MTase</shortName>
        <ecNumber evidence="4">2.1.1.297</ecNumber>
    </recommendedName>
    <alternativeName>
        <fullName evidence="4">N5-glutamine methyltransferase PrmC</fullName>
    </alternativeName>
    <alternativeName>
        <fullName evidence="4">Protein-(glutamine-N5) MTase PrmC</fullName>
    </alternativeName>
    <alternativeName>
        <fullName evidence="4">Protein-glutamine N-methyltransferase PrmC</fullName>
    </alternativeName>
</protein>
<keyword evidence="3 4" id="KW-0949">S-adenosyl-L-methionine</keyword>
<keyword evidence="8" id="KW-1185">Reference proteome</keyword>
<dbReference type="Pfam" id="PF13847">
    <property type="entry name" value="Methyltransf_31"/>
    <property type="match status" value="1"/>
</dbReference>
<comment type="caution">
    <text evidence="4">Lacks conserved residue(s) required for the propagation of feature annotation.</text>
</comment>
<feature type="binding site" evidence="4">
    <location>
        <position position="189"/>
    </location>
    <ligand>
        <name>S-adenosyl-L-methionine</name>
        <dbReference type="ChEBI" id="CHEBI:59789"/>
    </ligand>
</feature>
<comment type="function">
    <text evidence="4">Methylates the class 1 translation termination release factors RF1/PrfA and RF2/PrfB on the glutamine residue of the universally conserved GGQ motif.</text>
</comment>
<evidence type="ECO:0000313" key="7">
    <source>
        <dbReference type="EMBL" id="SPQ01538.1"/>
    </source>
</evidence>
<evidence type="ECO:0000256" key="2">
    <source>
        <dbReference type="ARBA" id="ARBA00022679"/>
    </source>
</evidence>
<dbReference type="InterPro" id="IPR019874">
    <property type="entry name" value="RF_methyltr_PrmC"/>
</dbReference>
<dbReference type="PANTHER" id="PTHR18895:SF74">
    <property type="entry name" value="MTRF1L RELEASE FACTOR GLUTAMINE METHYLTRANSFERASE"/>
    <property type="match status" value="1"/>
</dbReference>
<evidence type="ECO:0000256" key="3">
    <source>
        <dbReference type="ARBA" id="ARBA00022691"/>
    </source>
</evidence>
<dbReference type="Proteomes" id="UP000245125">
    <property type="component" value="Unassembled WGS sequence"/>
</dbReference>
<name>A0A2U3QJH0_9BACT</name>
<keyword evidence="2 4" id="KW-0808">Transferase</keyword>
<keyword evidence="1 4" id="KW-0489">Methyltransferase</keyword>
<evidence type="ECO:0000256" key="1">
    <source>
        <dbReference type="ARBA" id="ARBA00022603"/>
    </source>
</evidence>
<feature type="domain" description="Methyltransferase" evidence="5">
    <location>
        <begin position="117"/>
        <end position="190"/>
    </location>
</feature>
<feature type="binding site" evidence="4">
    <location>
        <begin position="189"/>
        <end position="192"/>
    </location>
    <ligand>
        <name>substrate</name>
    </ligand>
</feature>
<dbReference type="InterPro" id="IPR029063">
    <property type="entry name" value="SAM-dependent_MTases_sf"/>
</dbReference>
<dbReference type="PROSITE" id="PS00092">
    <property type="entry name" value="N6_MTASE"/>
    <property type="match status" value="1"/>
</dbReference>
<dbReference type="Gene3D" id="3.40.50.150">
    <property type="entry name" value="Vaccinia Virus protein VP39"/>
    <property type="match status" value="1"/>
</dbReference>
<dbReference type="InterPro" id="IPR004556">
    <property type="entry name" value="HemK-like"/>
</dbReference>
<dbReference type="NCBIfam" id="TIGR03534">
    <property type="entry name" value="RF_mod_PrmC"/>
    <property type="match status" value="1"/>
</dbReference>
<dbReference type="InterPro" id="IPR050320">
    <property type="entry name" value="N5-glutamine_MTase"/>
</dbReference>
<feature type="binding site" evidence="4">
    <location>
        <position position="145"/>
    </location>
    <ligand>
        <name>S-adenosyl-L-methionine</name>
        <dbReference type="ChEBI" id="CHEBI:59789"/>
    </ligand>
</feature>